<feature type="domain" description="DJ-1/PfpI" evidence="1">
    <location>
        <begin position="2"/>
        <end position="164"/>
    </location>
</feature>
<proteinExistence type="predicted"/>
<dbReference type="InterPro" id="IPR002818">
    <property type="entry name" value="DJ-1/PfpI"/>
</dbReference>
<organism evidence="2 3">
    <name type="scientific">Dialister hominis</name>
    <dbReference type="NCBI Taxonomy" id="2582419"/>
    <lineage>
        <taxon>Bacteria</taxon>
        <taxon>Bacillati</taxon>
        <taxon>Bacillota</taxon>
        <taxon>Negativicutes</taxon>
        <taxon>Veillonellales</taxon>
        <taxon>Veillonellaceae</taxon>
        <taxon>Dialister</taxon>
    </lineage>
</organism>
<dbReference type="InterPro" id="IPR029062">
    <property type="entry name" value="Class_I_gatase-like"/>
</dbReference>
<dbReference type="PANTHER" id="PTHR43130">
    <property type="entry name" value="ARAC-FAMILY TRANSCRIPTIONAL REGULATOR"/>
    <property type="match status" value="1"/>
</dbReference>
<dbReference type="GeneID" id="92715442"/>
<dbReference type="Proteomes" id="UP000320585">
    <property type="component" value="Chromosome"/>
</dbReference>
<keyword evidence="2" id="KW-0808">Transferase</keyword>
<gene>
    <name evidence="2" type="ORF">Dia5BBH33_02220</name>
</gene>
<accession>A0A8D4UTF1</accession>
<dbReference type="Pfam" id="PF01965">
    <property type="entry name" value="DJ-1_PfpI"/>
    <property type="match status" value="1"/>
</dbReference>
<evidence type="ECO:0000313" key="2">
    <source>
        <dbReference type="EMBL" id="BBK24287.1"/>
    </source>
</evidence>
<dbReference type="SUPFAM" id="SSF52317">
    <property type="entry name" value="Class I glutamine amidotransferase-like"/>
    <property type="match status" value="1"/>
</dbReference>
<dbReference type="EMBL" id="AP019697">
    <property type="protein sequence ID" value="BBK24287.1"/>
    <property type="molecule type" value="Genomic_DNA"/>
</dbReference>
<dbReference type="KEGG" id="dho:Dia5BBH33_02220"/>
<protein>
    <submittedName>
        <fullName evidence="2">Dimethyladenosine transferase</fullName>
    </submittedName>
</protein>
<name>A0A8D4UTF1_9FIRM</name>
<dbReference type="PANTHER" id="PTHR43130:SF15">
    <property type="entry name" value="THIJ_PFPI FAMILY PROTEIN (AFU_ORTHOLOGUE AFUA_5G14240)"/>
    <property type="match status" value="1"/>
</dbReference>
<dbReference type="InterPro" id="IPR052158">
    <property type="entry name" value="INH-QAR"/>
</dbReference>
<dbReference type="CDD" id="cd03139">
    <property type="entry name" value="GATase1_PfpI_2"/>
    <property type="match status" value="1"/>
</dbReference>
<evidence type="ECO:0000313" key="3">
    <source>
        <dbReference type="Proteomes" id="UP000320585"/>
    </source>
</evidence>
<dbReference type="GO" id="GO:0016740">
    <property type="term" value="F:transferase activity"/>
    <property type="evidence" value="ECO:0007669"/>
    <property type="project" value="UniProtKB-KW"/>
</dbReference>
<dbReference type="RefSeq" id="WP_143332188.1">
    <property type="nucleotide sequence ID" value="NZ_AP019697.1"/>
</dbReference>
<dbReference type="OrthoDB" id="6382410at2"/>
<keyword evidence="3" id="KW-1185">Reference proteome</keyword>
<dbReference type="AlphaFoldDB" id="A0A8D4UTF1"/>
<evidence type="ECO:0000259" key="1">
    <source>
        <dbReference type="Pfam" id="PF01965"/>
    </source>
</evidence>
<reference evidence="3" key="1">
    <citation type="submission" date="2019-05" db="EMBL/GenBank/DDBJ databases">
        <title>Complete genome sequencing of Dialister sp. strain 5BBH33.</title>
        <authorList>
            <person name="Sakamoto M."/>
            <person name="Murakami T."/>
            <person name="Mori H."/>
        </authorList>
    </citation>
    <scope>NUCLEOTIDE SEQUENCE [LARGE SCALE GENOMIC DNA]</scope>
    <source>
        <strain evidence="3">5BBH33</strain>
    </source>
</reference>
<dbReference type="Gene3D" id="3.40.50.880">
    <property type="match status" value="1"/>
</dbReference>
<sequence length="193" mass="21104">MKTISIVMFDDFETLDAFGPAEVLSKLDGYEIRSVSLLGGIVTNSQGIMVVTERMLDVQDSDILIVPGGMGTRTLVTDDWFLSGLGDLASKTKWVLSVCTGSALLAAAGILDGRHATTNKNAFDWVRNQGTSVLWEREPRWVRDGNIYTAAGVSAGTDMAVGFVADQFGKEKAEEICKQIEYHWYDNAAHDTF</sequence>